<name>A0AAE0Y9H2_9GAST</name>
<dbReference type="Proteomes" id="UP001283361">
    <property type="component" value="Unassembled WGS sequence"/>
</dbReference>
<proteinExistence type="predicted"/>
<evidence type="ECO:0000313" key="3">
    <source>
        <dbReference type="Proteomes" id="UP001283361"/>
    </source>
</evidence>
<evidence type="ECO:0000313" key="2">
    <source>
        <dbReference type="EMBL" id="KAK3737894.1"/>
    </source>
</evidence>
<dbReference type="EMBL" id="JAWDGP010006611">
    <property type="protein sequence ID" value="KAK3737894.1"/>
    <property type="molecule type" value="Genomic_DNA"/>
</dbReference>
<reference evidence="2" key="1">
    <citation type="journal article" date="2023" name="G3 (Bethesda)">
        <title>A reference genome for the long-term kleptoplast-retaining sea slug Elysia crispata morphotype clarki.</title>
        <authorList>
            <person name="Eastman K.E."/>
            <person name="Pendleton A.L."/>
            <person name="Shaikh M.A."/>
            <person name="Suttiyut T."/>
            <person name="Ogas R."/>
            <person name="Tomko P."/>
            <person name="Gavelis G."/>
            <person name="Widhalm J.R."/>
            <person name="Wisecaver J.H."/>
        </authorList>
    </citation>
    <scope>NUCLEOTIDE SEQUENCE</scope>
    <source>
        <strain evidence="2">ECLA1</strain>
    </source>
</reference>
<accession>A0AAE0Y9H2</accession>
<protein>
    <submittedName>
        <fullName evidence="2">Uncharacterized protein</fullName>
    </submittedName>
</protein>
<feature type="transmembrane region" description="Helical" evidence="1">
    <location>
        <begin position="86"/>
        <end position="111"/>
    </location>
</feature>
<keyword evidence="1" id="KW-1133">Transmembrane helix</keyword>
<comment type="caution">
    <text evidence="2">The sequence shown here is derived from an EMBL/GenBank/DDBJ whole genome shotgun (WGS) entry which is preliminary data.</text>
</comment>
<keyword evidence="3" id="KW-1185">Reference proteome</keyword>
<evidence type="ECO:0000256" key="1">
    <source>
        <dbReference type="SAM" id="Phobius"/>
    </source>
</evidence>
<dbReference type="AlphaFoldDB" id="A0AAE0Y9H2"/>
<sequence length="119" mass="13598">MHEQFMPNRDLTLKLTWLIEKRGSDDLDLRSWHMARGTVIGNNVQRTIGQHTTKTRRERSLSQILVFGSSNRGQSGRDEINRLRRLLAILISVGTYLYIGMQSFFGSAIALSPITVHED</sequence>
<keyword evidence="1" id="KW-0812">Transmembrane</keyword>
<keyword evidence="1" id="KW-0472">Membrane</keyword>
<gene>
    <name evidence="2" type="ORF">RRG08_028519</name>
</gene>
<organism evidence="2 3">
    <name type="scientific">Elysia crispata</name>
    <name type="common">lettuce slug</name>
    <dbReference type="NCBI Taxonomy" id="231223"/>
    <lineage>
        <taxon>Eukaryota</taxon>
        <taxon>Metazoa</taxon>
        <taxon>Spiralia</taxon>
        <taxon>Lophotrochozoa</taxon>
        <taxon>Mollusca</taxon>
        <taxon>Gastropoda</taxon>
        <taxon>Heterobranchia</taxon>
        <taxon>Euthyneura</taxon>
        <taxon>Panpulmonata</taxon>
        <taxon>Sacoglossa</taxon>
        <taxon>Placobranchoidea</taxon>
        <taxon>Plakobranchidae</taxon>
        <taxon>Elysia</taxon>
    </lineage>
</organism>